<dbReference type="CDD" id="cd03221">
    <property type="entry name" value="ABCF_EF-3"/>
    <property type="match status" value="2"/>
</dbReference>
<keyword evidence="6" id="KW-1185">Reference proteome</keyword>
<dbReference type="InterPro" id="IPR003593">
    <property type="entry name" value="AAA+_ATPase"/>
</dbReference>
<dbReference type="PANTHER" id="PTHR42855">
    <property type="entry name" value="ABC TRANSPORTER ATP-BINDING SUBUNIT"/>
    <property type="match status" value="1"/>
</dbReference>
<dbReference type="Pfam" id="PF00005">
    <property type="entry name" value="ABC_tran"/>
    <property type="match status" value="2"/>
</dbReference>
<dbReference type="InterPro" id="IPR027417">
    <property type="entry name" value="P-loop_NTPase"/>
</dbReference>
<dbReference type="InterPro" id="IPR003439">
    <property type="entry name" value="ABC_transporter-like_ATP-bd"/>
</dbReference>
<evidence type="ECO:0000313" key="6">
    <source>
        <dbReference type="Proteomes" id="UP001290455"/>
    </source>
</evidence>
<comment type="caution">
    <text evidence="5">The sequence shown here is derived from an EMBL/GenBank/DDBJ whole genome shotgun (WGS) entry which is preliminary data.</text>
</comment>
<reference evidence="5 6" key="1">
    <citation type="submission" date="2023-11" db="EMBL/GenBank/DDBJ databases">
        <title>Bacillus jintuensis, isolated from a mudflat on the Beibu Gulf coast.</title>
        <authorList>
            <person name="Li M."/>
        </authorList>
    </citation>
    <scope>NUCLEOTIDE SEQUENCE [LARGE SCALE GENOMIC DNA]</scope>
    <source>
        <strain evidence="5 6">31A1R</strain>
    </source>
</reference>
<evidence type="ECO:0000259" key="4">
    <source>
        <dbReference type="PROSITE" id="PS50893"/>
    </source>
</evidence>
<dbReference type="NCBIfam" id="NF000355">
    <property type="entry name" value="ribo_prot_ABC_F"/>
    <property type="match status" value="1"/>
</dbReference>
<proteinExistence type="predicted"/>
<evidence type="ECO:0000256" key="3">
    <source>
        <dbReference type="SAM" id="MobiDB-lite"/>
    </source>
</evidence>
<feature type="region of interest" description="Disordered" evidence="3">
    <location>
        <begin position="237"/>
        <end position="257"/>
    </location>
</feature>
<keyword evidence="2" id="KW-0067">ATP-binding</keyword>
<dbReference type="PROSITE" id="PS50893">
    <property type="entry name" value="ABC_TRANSPORTER_2"/>
    <property type="match status" value="2"/>
</dbReference>
<dbReference type="Proteomes" id="UP001290455">
    <property type="component" value="Unassembled WGS sequence"/>
</dbReference>
<sequence length="576" mass="66682">MTFIRVKGINKSFAEKQILNDISFDIKANDRIGLVGYNGCGKTTLANILFGKIKQDTGTIEMVHGSIRMGYLLQSIDYTVNDFQQVFSSVEDPDLLTHSSQLGLGKIYEWEDERLNHLSGGEKLKLSLAKVWSSKPDMLILDEPTNHLDFKGLQWLVEQIKAFIGPILIISHDRSFLDQSVNQIFEIEEGKLQAFSGNYSAYREEKKRQRAILEHQYTVQQRYKERIEGQMVQLRQWSDKAHRESTNQGSPSEKRQMGFKEYHRKKAKKMDVQIRSKMKRLEMELDKNKIDKPKEEVKVRFQFDASGKRGKRLIEAIHLSKSFNERTIFSDCNFYIKHGERMGIIGDNGAGKTTWIKMLLGQESVTEGDLWKSESLKIAYLSQDVHDLIDDLTVIEALNLTLREDIFRARTILANLGLSEKKIAQKIKQLSLGERIRVKLTDILMKEYDVLILDEPTNHLDLPSREQLEDTLSEFTGTILVVSHDAYFLERLCDRLLVFKDEKIIRVETGLKEYNQNKYQIKDKTKESADEKLMIINNRITAILGELSLLTPGDEKYHQLDLEFKELIDQKKLLLN</sequence>
<feature type="domain" description="ABC transporter" evidence="4">
    <location>
        <begin position="314"/>
        <end position="526"/>
    </location>
</feature>
<organism evidence="5 6">
    <name type="scientific">Robertmurraya mangrovi</name>
    <dbReference type="NCBI Taxonomy" id="3098077"/>
    <lineage>
        <taxon>Bacteria</taxon>
        <taxon>Bacillati</taxon>
        <taxon>Bacillota</taxon>
        <taxon>Bacilli</taxon>
        <taxon>Bacillales</taxon>
        <taxon>Bacillaceae</taxon>
        <taxon>Robertmurraya</taxon>
    </lineage>
</organism>
<dbReference type="Pfam" id="PF12848">
    <property type="entry name" value="ABC_tran_Xtn"/>
    <property type="match status" value="1"/>
</dbReference>
<evidence type="ECO:0000256" key="2">
    <source>
        <dbReference type="ARBA" id="ARBA00022840"/>
    </source>
</evidence>
<protein>
    <submittedName>
        <fullName evidence="5">ABC-F type ribosomal protection protein</fullName>
    </submittedName>
</protein>
<dbReference type="RefSeq" id="WP_322444789.1">
    <property type="nucleotide sequence ID" value="NZ_JAXOFX010000001.1"/>
</dbReference>
<keyword evidence="1" id="KW-0547">Nucleotide-binding</keyword>
<gene>
    <name evidence="5" type="primary">abc-f</name>
    <name evidence="5" type="ORF">SM124_01890</name>
</gene>
<accession>A0ABU5ITL9</accession>
<dbReference type="PANTHER" id="PTHR42855:SF2">
    <property type="entry name" value="DRUG RESISTANCE ABC TRANSPORTER,ATP-BINDING PROTEIN"/>
    <property type="match status" value="1"/>
</dbReference>
<dbReference type="SUPFAM" id="SSF52540">
    <property type="entry name" value="P-loop containing nucleoside triphosphate hydrolases"/>
    <property type="match status" value="2"/>
</dbReference>
<name>A0ABU5ITL9_9BACI</name>
<dbReference type="EMBL" id="JAXOFX010000001">
    <property type="protein sequence ID" value="MDZ5470490.1"/>
    <property type="molecule type" value="Genomic_DNA"/>
</dbReference>
<dbReference type="InterPro" id="IPR032781">
    <property type="entry name" value="ABC_tran_Xtn"/>
</dbReference>
<dbReference type="SMART" id="SM00382">
    <property type="entry name" value="AAA"/>
    <property type="match status" value="2"/>
</dbReference>
<feature type="domain" description="ABC transporter" evidence="4">
    <location>
        <begin position="4"/>
        <end position="214"/>
    </location>
</feature>
<evidence type="ECO:0000256" key="1">
    <source>
        <dbReference type="ARBA" id="ARBA00022741"/>
    </source>
</evidence>
<dbReference type="Gene3D" id="3.40.50.300">
    <property type="entry name" value="P-loop containing nucleotide triphosphate hydrolases"/>
    <property type="match status" value="2"/>
</dbReference>
<dbReference type="InterPro" id="IPR051309">
    <property type="entry name" value="ABCF_ATPase"/>
</dbReference>
<evidence type="ECO:0000313" key="5">
    <source>
        <dbReference type="EMBL" id="MDZ5470490.1"/>
    </source>
</evidence>